<comment type="similarity">
    <text evidence="1">Belongs to the short-chain dehydrogenases/reductases (SDR) family.</text>
</comment>
<gene>
    <name evidence="4" type="ORF">EV378_6427</name>
</gene>
<accession>A0A4R1HP52</accession>
<dbReference type="PROSITE" id="PS00061">
    <property type="entry name" value="ADH_SHORT"/>
    <property type="match status" value="1"/>
</dbReference>
<keyword evidence="2" id="KW-0560">Oxidoreductase</keyword>
<name>A0A4R1HP52_PSEEN</name>
<dbReference type="CDD" id="cd05233">
    <property type="entry name" value="SDR_c"/>
    <property type="match status" value="1"/>
</dbReference>
<dbReference type="Gene3D" id="3.40.50.720">
    <property type="entry name" value="NAD(P)-binding Rossmann-like Domain"/>
    <property type="match status" value="1"/>
</dbReference>
<dbReference type="SUPFAM" id="SSF51735">
    <property type="entry name" value="NAD(P)-binding Rossmann-fold domains"/>
    <property type="match status" value="1"/>
</dbReference>
<proteinExistence type="inferred from homology"/>
<evidence type="ECO:0000313" key="4">
    <source>
        <dbReference type="EMBL" id="TCK22425.1"/>
    </source>
</evidence>
<organism evidence="4 5">
    <name type="scientific">Pseudonocardia endophytica</name>
    <dbReference type="NCBI Taxonomy" id="401976"/>
    <lineage>
        <taxon>Bacteria</taxon>
        <taxon>Bacillati</taxon>
        <taxon>Actinomycetota</taxon>
        <taxon>Actinomycetes</taxon>
        <taxon>Pseudonocardiales</taxon>
        <taxon>Pseudonocardiaceae</taxon>
        <taxon>Pseudonocardia</taxon>
    </lineage>
</organism>
<dbReference type="Proteomes" id="UP000295560">
    <property type="component" value="Unassembled WGS sequence"/>
</dbReference>
<dbReference type="InterPro" id="IPR020904">
    <property type="entry name" value="Sc_DH/Rdtase_CS"/>
</dbReference>
<keyword evidence="3" id="KW-0520">NAD</keyword>
<protein>
    <submittedName>
        <fullName evidence="4">SDR family mycofactocin-dependent oxidoreductase</fullName>
    </submittedName>
</protein>
<evidence type="ECO:0000256" key="2">
    <source>
        <dbReference type="ARBA" id="ARBA00023002"/>
    </source>
</evidence>
<dbReference type="GO" id="GO:0016491">
    <property type="term" value="F:oxidoreductase activity"/>
    <property type="evidence" value="ECO:0007669"/>
    <property type="project" value="UniProtKB-KW"/>
</dbReference>
<dbReference type="PRINTS" id="PR00080">
    <property type="entry name" value="SDRFAMILY"/>
</dbReference>
<dbReference type="PANTHER" id="PTHR24321">
    <property type="entry name" value="DEHYDROGENASES, SHORT CHAIN"/>
    <property type="match status" value="1"/>
</dbReference>
<dbReference type="RefSeq" id="WP_165922585.1">
    <property type="nucleotide sequence ID" value="NZ_SMFZ01000002.1"/>
</dbReference>
<dbReference type="NCBIfam" id="TIGR03971">
    <property type="entry name" value="SDR_subfam_1"/>
    <property type="match status" value="1"/>
</dbReference>
<dbReference type="PANTHER" id="PTHR24321:SF8">
    <property type="entry name" value="ESTRADIOL 17-BETA-DEHYDROGENASE 8-RELATED"/>
    <property type="match status" value="1"/>
</dbReference>
<evidence type="ECO:0000313" key="5">
    <source>
        <dbReference type="Proteomes" id="UP000295560"/>
    </source>
</evidence>
<dbReference type="InterPro" id="IPR002347">
    <property type="entry name" value="SDR_fam"/>
</dbReference>
<sequence>MGRMEGKVALVTGAARNQGRSHALRLAREGADIIAVDLCGPVDTIEMYGPSSEEDLAETVRQVEDLDRRIVSHVADVRDSAALGAAVDAGVSSLGALDVVCANAGVFEIAPALEITDAMWQTMLDVNLTGVWNTCRAALPHLVANGGGSIVITSSTAGIKGTPNTVHYTATKHGIVGVMRTLANEFAEQGVRVNTVHPTGVDTDMIMNEKTWGLFSPENPTREAAAPLYESLHALPIPWVEPVDISNAVLWLASDEARYVTGVMLPVDAGWTIR</sequence>
<reference evidence="4 5" key="1">
    <citation type="submission" date="2019-03" db="EMBL/GenBank/DDBJ databases">
        <title>Sequencing the genomes of 1000 actinobacteria strains.</title>
        <authorList>
            <person name="Klenk H.-P."/>
        </authorList>
    </citation>
    <scope>NUCLEOTIDE SEQUENCE [LARGE SCALE GENOMIC DNA]</scope>
    <source>
        <strain evidence="4 5">DSM 44969</strain>
    </source>
</reference>
<evidence type="ECO:0000256" key="1">
    <source>
        <dbReference type="ARBA" id="ARBA00006484"/>
    </source>
</evidence>
<dbReference type="EMBL" id="SMFZ01000002">
    <property type="protein sequence ID" value="TCK22425.1"/>
    <property type="molecule type" value="Genomic_DNA"/>
</dbReference>
<dbReference type="InterPro" id="IPR023985">
    <property type="entry name" value="SDR_subfam_1"/>
</dbReference>
<comment type="caution">
    <text evidence="4">The sequence shown here is derived from an EMBL/GenBank/DDBJ whole genome shotgun (WGS) entry which is preliminary data.</text>
</comment>
<dbReference type="InterPro" id="IPR036291">
    <property type="entry name" value="NAD(P)-bd_dom_sf"/>
</dbReference>
<dbReference type="AlphaFoldDB" id="A0A4R1HP52"/>
<dbReference type="NCBIfam" id="NF009467">
    <property type="entry name" value="PRK12826.1-3"/>
    <property type="match status" value="1"/>
</dbReference>
<dbReference type="Pfam" id="PF13561">
    <property type="entry name" value="adh_short_C2"/>
    <property type="match status" value="1"/>
</dbReference>
<dbReference type="PRINTS" id="PR00081">
    <property type="entry name" value="GDHRDH"/>
</dbReference>
<keyword evidence="5" id="KW-1185">Reference proteome</keyword>
<dbReference type="FunFam" id="3.40.50.720:FF:000084">
    <property type="entry name" value="Short-chain dehydrogenase reductase"/>
    <property type="match status" value="1"/>
</dbReference>
<evidence type="ECO:0000256" key="3">
    <source>
        <dbReference type="ARBA" id="ARBA00023027"/>
    </source>
</evidence>